<comment type="caution">
    <text evidence="1">The sequence shown here is derived from an EMBL/GenBank/DDBJ whole genome shotgun (WGS) entry which is preliminary data.</text>
</comment>
<keyword evidence="2" id="KW-1185">Reference proteome</keyword>
<organism evidence="1 2">
    <name type="scientific">Rhodofomes roseus</name>
    <dbReference type="NCBI Taxonomy" id="34475"/>
    <lineage>
        <taxon>Eukaryota</taxon>
        <taxon>Fungi</taxon>
        <taxon>Dikarya</taxon>
        <taxon>Basidiomycota</taxon>
        <taxon>Agaricomycotina</taxon>
        <taxon>Agaricomycetes</taxon>
        <taxon>Polyporales</taxon>
        <taxon>Rhodofomes</taxon>
    </lineage>
</organism>
<reference evidence="1 2" key="1">
    <citation type="journal article" date="2021" name="Environ. Microbiol.">
        <title>Gene family expansions and transcriptome signatures uncover fungal adaptations to wood decay.</title>
        <authorList>
            <person name="Hage H."/>
            <person name="Miyauchi S."/>
            <person name="Viragh M."/>
            <person name="Drula E."/>
            <person name="Min B."/>
            <person name="Chaduli D."/>
            <person name="Navarro D."/>
            <person name="Favel A."/>
            <person name="Norest M."/>
            <person name="Lesage-Meessen L."/>
            <person name="Balint B."/>
            <person name="Merenyi Z."/>
            <person name="de Eugenio L."/>
            <person name="Morin E."/>
            <person name="Martinez A.T."/>
            <person name="Baldrian P."/>
            <person name="Stursova M."/>
            <person name="Martinez M.J."/>
            <person name="Novotny C."/>
            <person name="Magnuson J.K."/>
            <person name="Spatafora J.W."/>
            <person name="Maurice S."/>
            <person name="Pangilinan J."/>
            <person name="Andreopoulos W."/>
            <person name="LaButti K."/>
            <person name="Hundley H."/>
            <person name="Na H."/>
            <person name="Kuo A."/>
            <person name="Barry K."/>
            <person name="Lipzen A."/>
            <person name="Henrissat B."/>
            <person name="Riley R."/>
            <person name="Ahrendt S."/>
            <person name="Nagy L.G."/>
            <person name="Grigoriev I.V."/>
            <person name="Martin F."/>
            <person name="Rosso M.N."/>
        </authorList>
    </citation>
    <scope>NUCLEOTIDE SEQUENCE [LARGE SCALE GENOMIC DNA]</scope>
    <source>
        <strain evidence="1 2">CIRM-BRFM 1785</strain>
    </source>
</reference>
<protein>
    <submittedName>
        <fullName evidence="1">Uncharacterized protein</fullName>
    </submittedName>
</protein>
<evidence type="ECO:0000313" key="2">
    <source>
        <dbReference type="Proteomes" id="UP000814176"/>
    </source>
</evidence>
<dbReference type="GeneID" id="72007897"/>
<dbReference type="RefSeq" id="XP_047781696.1">
    <property type="nucleotide sequence ID" value="XM_047927165.1"/>
</dbReference>
<sequence length="105" mass="11847">MATLAHIMINTETFFAEIFLSKKKTKVAQHTQTQVADMCVAALELGLNTGKNRGSVTSGSWAVQSPFGKRLCITVSNDQYFSATRHTRTRRRWQWVRSATGKRAR</sequence>
<name>A0ABQ8KP06_9APHY</name>
<gene>
    <name evidence="1" type="ORF">C8Q71DRAFT_855342</name>
</gene>
<dbReference type="Proteomes" id="UP000814176">
    <property type="component" value="Unassembled WGS sequence"/>
</dbReference>
<evidence type="ECO:0000313" key="1">
    <source>
        <dbReference type="EMBL" id="KAH9840046.1"/>
    </source>
</evidence>
<accession>A0ABQ8KP06</accession>
<proteinExistence type="predicted"/>
<dbReference type="EMBL" id="JADCUA010000005">
    <property type="protein sequence ID" value="KAH9840046.1"/>
    <property type="molecule type" value="Genomic_DNA"/>
</dbReference>